<dbReference type="Gene3D" id="1.10.1410.10">
    <property type="match status" value="1"/>
</dbReference>
<dbReference type="SUPFAM" id="SSF81631">
    <property type="entry name" value="PAP/OAS1 substrate-binding domain"/>
    <property type="match status" value="1"/>
</dbReference>
<organism evidence="1 2">
    <name type="scientific">Bonamia ostreae</name>
    <dbReference type="NCBI Taxonomy" id="126728"/>
    <lineage>
        <taxon>Eukaryota</taxon>
        <taxon>Sar</taxon>
        <taxon>Rhizaria</taxon>
        <taxon>Endomyxa</taxon>
        <taxon>Ascetosporea</taxon>
        <taxon>Haplosporida</taxon>
        <taxon>Bonamia</taxon>
    </lineage>
</organism>
<dbReference type="Proteomes" id="UP001439008">
    <property type="component" value="Unassembled WGS sequence"/>
</dbReference>
<protein>
    <submittedName>
        <fullName evidence="1">Uncharacterized protein</fullName>
    </submittedName>
</protein>
<reference evidence="1 2" key="1">
    <citation type="journal article" date="2024" name="BMC Biol.">
        <title>Comparative genomics of Ascetosporea gives new insight into the evolutionary basis for animal parasitism in Rhizaria.</title>
        <authorList>
            <person name="Hiltunen Thoren M."/>
            <person name="Onut-Brannstrom I."/>
            <person name="Alfjorden A."/>
            <person name="Peckova H."/>
            <person name="Swords F."/>
            <person name="Hooper C."/>
            <person name="Holzer A.S."/>
            <person name="Bass D."/>
            <person name="Burki F."/>
        </authorList>
    </citation>
    <scope>NUCLEOTIDE SEQUENCE [LARGE SCALE GENOMIC DNA]</scope>
    <source>
        <strain evidence="1">20-A016</strain>
    </source>
</reference>
<evidence type="ECO:0000313" key="1">
    <source>
        <dbReference type="EMBL" id="MES1921296.1"/>
    </source>
</evidence>
<proteinExistence type="predicted"/>
<dbReference type="PANTHER" id="PTHR23092:SF15">
    <property type="entry name" value="INACTIVE NON-CANONICAL POLY(A) RNA POLYMERASE PROTEIN TRF4-2-RELATED"/>
    <property type="match status" value="1"/>
</dbReference>
<dbReference type="InterPro" id="IPR045862">
    <property type="entry name" value="Trf4-like"/>
</dbReference>
<accession>A0ABV2APC2</accession>
<keyword evidence="2" id="KW-1185">Reference proteome</keyword>
<name>A0ABV2APC2_9EUKA</name>
<gene>
    <name evidence="1" type="ORF">MHBO_002845</name>
</gene>
<sequence>MDVDKFDESRPYLLSIENPLDTSLDIGKNSFAIMRVRKAFEYAYNQLLMANDEEKKLSLLSRIVGIRDPKLLNRKIRK</sequence>
<dbReference type="PANTHER" id="PTHR23092">
    <property type="entry name" value="POLY(A) RNA POLYMERASE"/>
    <property type="match status" value="1"/>
</dbReference>
<comment type="caution">
    <text evidence="1">The sequence shown here is derived from an EMBL/GenBank/DDBJ whole genome shotgun (WGS) entry which is preliminary data.</text>
</comment>
<evidence type="ECO:0000313" key="2">
    <source>
        <dbReference type="Proteomes" id="UP001439008"/>
    </source>
</evidence>
<dbReference type="EMBL" id="JBDODL010001227">
    <property type="protein sequence ID" value="MES1921296.1"/>
    <property type="molecule type" value="Genomic_DNA"/>
</dbReference>